<evidence type="ECO:0000256" key="1">
    <source>
        <dbReference type="ARBA" id="ARBA00022741"/>
    </source>
</evidence>
<evidence type="ECO:0000256" key="3">
    <source>
        <dbReference type="PROSITE-ProRule" id="PRU00339"/>
    </source>
</evidence>
<feature type="repeat" description="TPR" evidence="3">
    <location>
        <begin position="838"/>
        <end position="871"/>
    </location>
</feature>
<dbReference type="InterPro" id="IPR019734">
    <property type="entry name" value="TPR_rpt"/>
</dbReference>
<organism evidence="6 7">
    <name type="scientific">Sporomusa acidovorans (strain ATCC 49682 / DSM 3132 / Mol)</name>
    <dbReference type="NCBI Taxonomy" id="1123286"/>
    <lineage>
        <taxon>Bacteria</taxon>
        <taxon>Bacillati</taxon>
        <taxon>Bacillota</taxon>
        <taxon>Negativicutes</taxon>
        <taxon>Selenomonadales</taxon>
        <taxon>Sporomusaceae</taxon>
        <taxon>Sporomusa</taxon>
    </lineage>
</organism>
<dbReference type="InterPro" id="IPR005158">
    <property type="entry name" value="BTAD"/>
</dbReference>
<dbReference type="EMBL" id="CP155571">
    <property type="protein sequence ID" value="XFO75309.1"/>
    <property type="molecule type" value="Genomic_DNA"/>
</dbReference>
<dbReference type="PANTHER" id="PTHR16305:SF28">
    <property type="entry name" value="GUANYLATE CYCLASE DOMAIN-CONTAINING PROTEIN"/>
    <property type="match status" value="1"/>
</dbReference>
<dbReference type="RefSeq" id="WP_093792469.1">
    <property type="nucleotide sequence ID" value="NZ_CP155571.1"/>
</dbReference>
<keyword evidence="7" id="KW-1185">Reference proteome</keyword>
<feature type="domain" description="Bacterial transcriptional activator" evidence="4">
    <location>
        <begin position="131"/>
        <end position="228"/>
    </location>
</feature>
<dbReference type="PANTHER" id="PTHR16305">
    <property type="entry name" value="TESTICULAR SOLUBLE ADENYLYL CYCLASE"/>
    <property type="match status" value="1"/>
</dbReference>
<dbReference type="Gene3D" id="3.40.50.300">
    <property type="entry name" value="P-loop containing nucleotide triphosphate hydrolases"/>
    <property type="match status" value="1"/>
</dbReference>
<feature type="domain" description="Orc1-like AAA ATPase" evidence="5">
    <location>
        <begin position="245"/>
        <end position="414"/>
    </location>
</feature>
<dbReference type="SUPFAM" id="SSF52540">
    <property type="entry name" value="P-loop containing nucleoside triphosphate hydrolases"/>
    <property type="match status" value="1"/>
</dbReference>
<reference evidence="6" key="1">
    <citation type="submission" date="2024-05" db="EMBL/GenBank/DDBJ databases">
        <title>Isolation and characterization of Sporomusa carbonis sp. nov., a carboxydotrophic hydrogenogen in the genus of Sporomusa isolated from a charcoal burning pile.</title>
        <authorList>
            <person name="Boeer T."/>
            <person name="Rosenbaum F."/>
            <person name="Eysell L."/>
            <person name="Mueller V."/>
            <person name="Daniel R."/>
            <person name="Poehlein A."/>
        </authorList>
    </citation>
    <scope>NUCLEOTIDE SEQUENCE [LARGE SCALE GENOMIC DNA]</scope>
    <source>
        <strain evidence="6">DSM 3132</strain>
    </source>
</reference>
<dbReference type="Pfam" id="PF13191">
    <property type="entry name" value="AAA_16"/>
    <property type="match status" value="1"/>
</dbReference>
<evidence type="ECO:0000259" key="5">
    <source>
        <dbReference type="Pfam" id="PF13191"/>
    </source>
</evidence>
<dbReference type="InterPro" id="IPR027417">
    <property type="entry name" value="P-loop_NTPase"/>
</dbReference>
<evidence type="ECO:0008006" key="8">
    <source>
        <dbReference type="Google" id="ProtNLM"/>
    </source>
</evidence>
<protein>
    <recommendedName>
        <fullName evidence="8">Bacterial transcriptional activator domain protein</fullName>
    </recommendedName>
</protein>
<proteinExistence type="predicted"/>
<keyword evidence="3" id="KW-0802">TPR repeat</keyword>
<dbReference type="InterPro" id="IPR041664">
    <property type="entry name" value="AAA_16"/>
</dbReference>
<gene>
    <name evidence="6" type="ORF">SPACI_054260</name>
</gene>
<sequence length="1041" mass="121759">MGSLRAVMFGTPAIYWNDNKVVFPFAKMEAVLYYLLIEGECTRDKLALLLWGEKADQDAKKNLRNTIYSIKKIISPELFIIPTRKMISLNRKLIYDTDAGLLNKPDIQDFLQRKSGDFLENFYCKDAELFDDWVIAKRLEFKETIIARLTSCIIIFMHKKQYIDAKQYIKQLIKIDEYNEGAYRLLMKIYEREEAFYNVIEIYHELEKKWADELNLRPSSKTEEIYIRVKEKRIAKTGVPTKKCFLGREKELQHLQHQVDKFYSQKHDRHMILVQGEQGVGKTAIVEQLFENISIKAHDVLKTSCYQAELSCAYKSWSKIIAQAMDMLKQNQIVIPSHWYWVIAYMFPAVEMNKEIYTHEPFLTTFEYNQTMVEEIICGILGRLSSQKQIIIFIDDIHWMDKKSFSVLHQLLRIYGAKILCIATCSSEYLNQIESFLWSFERDKLLEIIRVECLSFQDVGNIMSAKLSSGNRDSELQRKLYDYTGGNALILLECLNLIESKSELWSEIALQRLQSVLKGRIGNLSANARRILEVASIFLQCFTYNELLAVSKMDEFELVEAMEELEQKKLIIKAGSCQQQEIAYTFYNMQIQNFIYQQMSISKQRLLHNKVGLEVEQKFQKGLQIRELYESILYHYNCANNKVKILEYTIKYVQKYFCFRYEMFPELTGYYTDDFCEERSQTVALSYLKKIADLLNTVALENFDQEQIVVYKAAYWEMMGRYYIWRGEHLVGIKSIHQLLLFASAKGLQEYLCKGYEQMVFFGIQTGRPSIIKKFAKKLLDIAEQNKSKEKMAVAWRFVGVAFALSNESKLAEQYYQQSIRMFKKLIINNDQYVLQLAAAYSYIGNLRRDVFKWKEALHYYDKAVKITGHKQLSEGVAVLYIDAGYAAFKLGDYDKACHYMSEALTVGDSFGEKGYWCLRSFCTLYCVLANIEVSANRHREGCKYLHKAEECLNQCQDNHQRWLVLITKMKIRQAMDKNHAVADIFGNYLTLSVQEYYQQAKAAFGKASKIQEEVLRSVKPIITQVELSKNDYTELARVQC</sequence>
<keyword evidence="1" id="KW-0547">Nucleotide-binding</keyword>
<dbReference type="SUPFAM" id="SSF48452">
    <property type="entry name" value="TPR-like"/>
    <property type="match status" value="2"/>
</dbReference>
<accession>A0ABZ3JA42</accession>
<evidence type="ECO:0000256" key="2">
    <source>
        <dbReference type="ARBA" id="ARBA00022840"/>
    </source>
</evidence>
<dbReference type="Proteomes" id="UP000216052">
    <property type="component" value="Chromosome"/>
</dbReference>
<dbReference type="PROSITE" id="PS50005">
    <property type="entry name" value="TPR"/>
    <property type="match status" value="1"/>
</dbReference>
<dbReference type="Pfam" id="PF03704">
    <property type="entry name" value="BTAD"/>
    <property type="match status" value="1"/>
</dbReference>
<dbReference type="Gene3D" id="1.25.40.10">
    <property type="entry name" value="Tetratricopeptide repeat domain"/>
    <property type="match status" value="2"/>
</dbReference>
<dbReference type="Gene3D" id="1.10.10.10">
    <property type="entry name" value="Winged helix-like DNA-binding domain superfamily/Winged helix DNA-binding domain"/>
    <property type="match status" value="1"/>
</dbReference>
<dbReference type="InterPro" id="IPR036388">
    <property type="entry name" value="WH-like_DNA-bd_sf"/>
</dbReference>
<evidence type="ECO:0000259" key="4">
    <source>
        <dbReference type="Pfam" id="PF03704"/>
    </source>
</evidence>
<dbReference type="InterPro" id="IPR011990">
    <property type="entry name" value="TPR-like_helical_dom_sf"/>
</dbReference>
<keyword evidence="2" id="KW-0067">ATP-binding</keyword>
<dbReference type="SMART" id="SM00028">
    <property type="entry name" value="TPR"/>
    <property type="match status" value="5"/>
</dbReference>
<evidence type="ECO:0000313" key="6">
    <source>
        <dbReference type="EMBL" id="XFO75309.1"/>
    </source>
</evidence>
<name>A0ABZ3JA42_SPOA4</name>
<evidence type="ECO:0000313" key="7">
    <source>
        <dbReference type="Proteomes" id="UP000216052"/>
    </source>
</evidence>